<evidence type="ECO:0008006" key="3">
    <source>
        <dbReference type="Google" id="ProtNLM"/>
    </source>
</evidence>
<dbReference type="EMBL" id="WHUV01000001">
    <property type="protein sequence ID" value="MQA53357.1"/>
    <property type="molecule type" value="Genomic_DNA"/>
</dbReference>
<evidence type="ECO:0000313" key="1">
    <source>
        <dbReference type="EMBL" id="MQA53357.1"/>
    </source>
</evidence>
<dbReference type="AlphaFoldDB" id="A0A7X1U3E7"/>
<protein>
    <recommendedName>
        <fullName evidence="3">Glycosyl transferase</fullName>
    </recommendedName>
</protein>
<proteinExistence type="predicted"/>
<comment type="caution">
    <text evidence="1">The sequence shown here is derived from an EMBL/GenBank/DDBJ whole genome shotgun (WGS) entry which is preliminary data.</text>
</comment>
<name>A0A7X1U3E7_9PSED</name>
<reference evidence="1 2" key="1">
    <citation type="submission" date="2019-10" db="EMBL/GenBank/DDBJ databases">
        <title>Pseudomonas dajingensis sp. nov., isolated from the profound head ulcers of farmed Murray cod (Maccullochella peelii peelii).</title>
        <authorList>
            <person name="Liu Y."/>
        </authorList>
    </citation>
    <scope>NUCLEOTIDE SEQUENCE [LARGE SCALE GENOMIC DNA]</scope>
    <source>
        <strain evidence="1 2">MC042</strain>
    </source>
</reference>
<accession>A0A7X1U3E7</accession>
<dbReference type="Gene3D" id="3.40.50.2000">
    <property type="entry name" value="Glycogen Phosphorylase B"/>
    <property type="match status" value="1"/>
</dbReference>
<organism evidence="1 2">
    <name type="scientific">Pseudomonas piscis</name>
    <dbReference type="NCBI Taxonomy" id="2614538"/>
    <lineage>
        <taxon>Bacteria</taxon>
        <taxon>Pseudomonadati</taxon>
        <taxon>Pseudomonadota</taxon>
        <taxon>Gammaproteobacteria</taxon>
        <taxon>Pseudomonadales</taxon>
        <taxon>Pseudomonadaceae</taxon>
        <taxon>Pseudomonas</taxon>
    </lineage>
</organism>
<dbReference type="RefSeq" id="WP_053138688.1">
    <property type="nucleotide sequence ID" value="NZ_CP191492.1"/>
</dbReference>
<dbReference type="SUPFAM" id="SSF53756">
    <property type="entry name" value="UDP-Glycosyltransferase/glycogen phosphorylase"/>
    <property type="match status" value="1"/>
</dbReference>
<dbReference type="Proteomes" id="UP000486534">
    <property type="component" value="Unassembled WGS sequence"/>
</dbReference>
<gene>
    <name evidence="1" type="ORF">GDH07_08465</name>
</gene>
<sequence>MRLVYLSPVSWHSFAQRPHELVRQFHAATRAQVLWVEPYPTRLPGISDLLGQRPPQGPREPQPAWLTLASPRALPIEPLPGSGWLNSLLWRGLVRQVRDFAQGITLLGIGKPSRLALQLLREPIFASSFYDVMDNVPAFYRGWSRRSMSRRQHETARAVDITLASCSALQRYWQGQRVHTQLLLNACATERLPALGLRRSGSAVAAPVFGYVGTLAKWFDWDFVQALALAFPDAEVRLIGPQYGAAPTSLATNIRLLPALSHADALQAMTEFAVGLIPFKRNDLTRFVDPIKYYEYRALGLPVVSSAFGEMTNRRDISGVFLCDEVRDITQVARQALDFSEPKGNTLAFRENNSWAKRFEVVHAEIL</sequence>
<evidence type="ECO:0000313" key="2">
    <source>
        <dbReference type="Proteomes" id="UP000486534"/>
    </source>
</evidence>